<accession>A0AAV8WP74</accession>
<keyword evidence="2" id="KW-1185">Reference proteome</keyword>
<proteinExistence type="predicted"/>
<gene>
    <name evidence="1" type="ORF">NQ314_019323</name>
</gene>
<evidence type="ECO:0000313" key="2">
    <source>
        <dbReference type="Proteomes" id="UP001162156"/>
    </source>
</evidence>
<name>A0AAV8WP74_9CUCU</name>
<evidence type="ECO:0000313" key="1">
    <source>
        <dbReference type="EMBL" id="KAJ8928143.1"/>
    </source>
</evidence>
<dbReference type="EMBL" id="JANEYF010005462">
    <property type="protein sequence ID" value="KAJ8928143.1"/>
    <property type="molecule type" value="Genomic_DNA"/>
</dbReference>
<dbReference type="Proteomes" id="UP001162156">
    <property type="component" value="Unassembled WGS sequence"/>
</dbReference>
<reference evidence="1" key="1">
    <citation type="journal article" date="2023" name="Insect Mol. Biol.">
        <title>Genome sequencing provides insights into the evolution of gene families encoding plant cell wall-degrading enzymes in longhorned beetles.</title>
        <authorList>
            <person name="Shin N.R."/>
            <person name="Okamura Y."/>
            <person name="Kirsch R."/>
            <person name="Pauchet Y."/>
        </authorList>
    </citation>
    <scope>NUCLEOTIDE SEQUENCE</scope>
    <source>
        <strain evidence="1">RBIC_L_NR</strain>
    </source>
</reference>
<dbReference type="AlphaFoldDB" id="A0AAV8WP74"/>
<sequence length="166" mass="18920">MLQWDLTDADDPVCLGVCDGIIGKVEHVPLFDSRLLLIRESLPVGKLHGDHEVYKIKSVVFLPLNHENVELNLLQCRKHKTLNVKQNTNASSLFDIQKNTAFTKTWGTLKHAGNTIKNTTQHAAAMAAGVQKKSNFKDKERFEKQIVEEFYKIFTDTNSFLLFTYN</sequence>
<protein>
    <submittedName>
        <fullName evidence="1">Uncharacterized protein</fullName>
    </submittedName>
</protein>
<organism evidence="1 2">
    <name type="scientific">Rhamnusium bicolor</name>
    <dbReference type="NCBI Taxonomy" id="1586634"/>
    <lineage>
        <taxon>Eukaryota</taxon>
        <taxon>Metazoa</taxon>
        <taxon>Ecdysozoa</taxon>
        <taxon>Arthropoda</taxon>
        <taxon>Hexapoda</taxon>
        <taxon>Insecta</taxon>
        <taxon>Pterygota</taxon>
        <taxon>Neoptera</taxon>
        <taxon>Endopterygota</taxon>
        <taxon>Coleoptera</taxon>
        <taxon>Polyphaga</taxon>
        <taxon>Cucujiformia</taxon>
        <taxon>Chrysomeloidea</taxon>
        <taxon>Cerambycidae</taxon>
        <taxon>Lepturinae</taxon>
        <taxon>Rhagiini</taxon>
        <taxon>Rhamnusium</taxon>
    </lineage>
</organism>
<comment type="caution">
    <text evidence="1">The sequence shown here is derived from an EMBL/GenBank/DDBJ whole genome shotgun (WGS) entry which is preliminary data.</text>
</comment>